<sequence>MKGFKSLSTRSKETKSIKTRGDQTSMKKAINILRRNCKNLTIDRKYEAMIESQIKKHTARDLPKIINEFCYIAKLPMLQRDTCRDKTLLKYHFLYNQEVYGPIINSLIIKTRQTALKQQAPEEMEKESKDLLLKAFDDLNNGNTDCLNMIDQLNGNQTKISYIKYGNTWAVSILYGETYRYKLLCTVYYDGAMILLKTM</sequence>
<evidence type="ECO:0000313" key="3">
    <source>
        <dbReference type="Proteomes" id="UP000001542"/>
    </source>
</evidence>
<evidence type="ECO:0000256" key="1">
    <source>
        <dbReference type="SAM" id="MobiDB-lite"/>
    </source>
</evidence>
<feature type="compositionally biased region" description="Basic and acidic residues" evidence="1">
    <location>
        <begin position="10"/>
        <end position="21"/>
    </location>
</feature>
<feature type="region of interest" description="Disordered" evidence="1">
    <location>
        <begin position="1"/>
        <end position="22"/>
    </location>
</feature>
<protein>
    <submittedName>
        <fullName evidence="2">Uncharacterized protein</fullName>
    </submittedName>
</protein>
<dbReference type="KEGG" id="tva:4755917"/>
<reference evidence="2" key="1">
    <citation type="submission" date="2006-10" db="EMBL/GenBank/DDBJ databases">
        <authorList>
            <person name="Amadeo P."/>
            <person name="Zhao Q."/>
            <person name="Wortman J."/>
            <person name="Fraser-Liggett C."/>
            <person name="Carlton J."/>
        </authorList>
    </citation>
    <scope>NUCLEOTIDE SEQUENCE</scope>
    <source>
        <strain evidence="2">G3</strain>
    </source>
</reference>
<keyword evidence="3" id="KW-1185">Reference proteome</keyword>
<reference evidence="2" key="2">
    <citation type="journal article" date="2007" name="Science">
        <title>Draft genome sequence of the sexually transmitted pathogen Trichomonas vaginalis.</title>
        <authorList>
            <person name="Carlton J.M."/>
            <person name="Hirt R.P."/>
            <person name="Silva J.C."/>
            <person name="Delcher A.L."/>
            <person name="Schatz M."/>
            <person name="Zhao Q."/>
            <person name="Wortman J.R."/>
            <person name="Bidwell S.L."/>
            <person name="Alsmark U.C.M."/>
            <person name="Besteiro S."/>
            <person name="Sicheritz-Ponten T."/>
            <person name="Noel C.J."/>
            <person name="Dacks J.B."/>
            <person name="Foster P.G."/>
            <person name="Simillion C."/>
            <person name="Van de Peer Y."/>
            <person name="Miranda-Saavedra D."/>
            <person name="Barton G.J."/>
            <person name="Westrop G.D."/>
            <person name="Mueller S."/>
            <person name="Dessi D."/>
            <person name="Fiori P.L."/>
            <person name="Ren Q."/>
            <person name="Paulsen I."/>
            <person name="Zhang H."/>
            <person name="Bastida-Corcuera F.D."/>
            <person name="Simoes-Barbosa A."/>
            <person name="Brown M.T."/>
            <person name="Hayes R.D."/>
            <person name="Mukherjee M."/>
            <person name="Okumura C.Y."/>
            <person name="Schneider R."/>
            <person name="Smith A.J."/>
            <person name="Vanacova S."/>
            <person name="Villalvazo M."/>
            <person name="Haas B.J."/>
            <person name="Pertea M."/>
            <person name="Feldblyum T.V."/>
            <person name="Utterback T.R."/>
            <person name="Shu C.L."/>
            <person name="Osoegawa K."/>
            <person name="de Jong P.J."/>
            <person name="Hrdy I."/>
            <person name="Horvathova L."/>
            <person name="Zubacova Z."/>
            <person name="Dolezal P."/>
            <person name="Malik S.B."/>
            <person name="Logsdon J.M. Jr."/>
            <person name="Henze K."/>
            <person name="Gupta A."/>
            <person name="Wang C.C."/>
            <person name="Dunne R.L."/>
            <person name="Upcroft J.A."/>
            <person name="Upcroft P."/>
            <person name="White O."/>
            <person name="Salzberg S.L."/>
            <person name="Tang P."/>
            <person name="Chiu C.-H."/>
            <person name="Lee Y.-S."/>
            <person name="Embley T.M."/>
            <person name="Coombs G.H."/>
            <person name="Mottram J.C."/>
            <person name="Tachezy J."/>
            <person name="Fraser-Liggett C.M."/>
            <person name="Johnson P.J."/>
        </authorList>
    </citation>
    <scope>NUCLEOTIDE SEQUENCE [LARGE SCALE GENOMIC DNA]</scope>
    <source>
        <strain evidence="2">G3</strain>
    </source>
</reference>
<gene>
    <name evidence="2" type="ORF">TVAG_300010</name>
</gene>
<dbReference type="AlphaFoldDB" id="A2FAF4"/>
<dbReference type="Proteomes" id="UP000001542">
    <property type="component" value="Unassembled WGS sequence"/>
</dbReference>
<dbReference type="EMBL" id="DS113687">
    <property type="protein sequence ID" value="EAX98126.1"/>
    <property type="molecule type" value="Genomic_DNA"/>
</dbReference>
<dbReference type="VEuPathDB" id="TrichDB:TVAG_300010"/>
<dbReference type="VEuPathDB" id="TrichDB:TVAGG3_0355670"/>
<evidence type="ECO:0000313" key="2">
    <source>
        <dbReference type="EMBL" id="EAX98126.1"/>
    </source>
</evidence>
<accession>A2FAF4</accession>
<organism evidence="2 3">
    <name type="scientific">Trichomonas vaginalis (strain ATCC PRA-98 / G3)</name>
    <dbReference type="NCBI Taxonomy" id="412133"/>
    <lineage>
        <taxon>Eukaryota</taxon>
        <taxon>Metamonada</taxon>
        <taxon>Parabasalia</taxon>
        <taxon>Trichomonadida</taxon>
        <taxon>Trichomonadidae</taxon>
        <taxon>Trichomonas</taxon>
    </lineage>
</organism>
<proteinExistence type="predicted"/>
<dbReference type="RefSeq" id="XP_001311056.1">
    <property type="nucleotide sequence ID" value="XM_001311055.1"/>
</dbReference>
<name>A2FAF4_TRIV3</name>
<dbReference type="InParanoid" id="A2FAF4"/>